<dbReference type="InterPro" id="IPR036249">
    <property type="entry name" value="Thioredoxin-like_sf"/>
</dbReference>
<proteinExistence type="predicted"/>
<name>A0A2K1Q496_9GAMM</name>
<dbReference type="PROSITE" id="PS51354">
    <property type="entry name" value="GLUTAREDOXIN_2"/>
    <property type="match status" value="1"/>
</dbReference>
<dbReference type="CDD" id="cd02976">
    <property type="entry name" value="NrdH"/>
    <property type="match status" value="1"/>
</dbReference>
<sequence length="137" mass="15030">MIKKMLLNGLVMAACLAAGLWLGPLARVAYERAFPLPLYITGDYSDVYSKSNAQVVIFSTSTCPHCRDAKRLLGALGVTYRDFVIDQDSDAKGRFKVLNGDGVPLLFIGDRRILGFREGVIRDALKNAHINADAVKQ</sequence>
<dbReference type="PANTHER" id="PTHR34386:SF1">
    <property type="entry name" value="GLUTAREDOXIN-LIKE PROTEIN NRDH"/>
    <property type="match status" value="1"/>
</dbReference>
<dbReference type="GO" id="GO:0009055">
    <property type="term" value="F:electron transfer activity"/>
    <property type="evidence" value="ECO:0007669"/>
    <property type="project" value="TreeGrafter"/>
</dbReference>
<dbReference type="GO" id="GO:0045454">
    <property type="term" value="P:cell redox homeostasis"/>
    <property type="evidence" value="ECO:0007669"/>
    <property type="project" value="TreeGrafter"/>
</dbReference>
<accession>A0A2K1Q496</accession>
<organism evidence="2 3">
    <name type="scientific">Solilutibacter silvestris</name>
    <dbReference type="NCBI Taxonomy" id="1645665"/>
    <lineage>
        <taxon>Bacteria</taxon>
        <taxon>Pseudomonadati</taxon>
        <taxon>Pseudomonadota</taxon>
        <taxon>Gammaproteobacteria</taxon>
        <taxon>Lysobacterales</taxon>
        <taxon>Lysobacteraceae</taxon>
        <taxon>Solilutibacter</taxon>
    </lineage>
</organism>
<evidence type="ECO:0000313" key="2">
    <source>
        <dbReference type="EMBL" id="PNS09833.1"/>
    </source>
</evidence>
<dbReference type="AlphaFoldDB" id="A0A2K1Q496"/>
<feature type="domain" description="Glutaredoxin" evidence="1">
    <location>
        <begin position="55"/>
        <end position="113"/>
    </location>
</feature>
<dbReference type="InterPro" id="IPR002109">
    <property type="entry name" value="Glutaredoxin"/>
</dbReference>
<dbReference type="Pfam" id="PF00462">
    <property type="entry name" value="Glutaredoxin"/>
    <property type="match status" value="1"/>
</dbReference>
<evidence type="ECO:0000259" key="1">
    <source>
        <dbReference type="Pfam" id="PF00462"/>
    </source>
</evidence>
<dbReference type="EMBL" id="NPZB01000001">
    <property type="protein sequence ID" value="PNS09833.1"/>
    <property type="molecule type" value="Genomic_DNA"/>
</dbReference>
<dbReference type="Proteomes" id="UP000236220">
    <property type="component" value="Unassembled WGS sequence"/>
</dbReference>
<protein>
    <submittedName>
        <fullName evidence="2">Glutaredoxin</fullName>
    </submittedName>
</protein>
<reference evidence="2 3" key="1">
    <citation type="submission" date="2017-08" db="EMBL/GenBank/DDBJ databases">
        <title>Lysobacter sylvestris genome.</title>
        <authorList>
            <person name="Zhang D.-C."/>
            <person name="Albuquerque L."/>
            <person name="Franca L."/>
            <person name="Froufe H.J.C."/>
            <person name="Barroso C."/>
            <person name="Egas C."/>
            <person name="Da Costa M."/>
            <person name="Margesin R."/>
        </authorList>
    </citation>
    <scope>NUCLEOTIDE SEQUENCE [LARGE SCALE GENOMIC DNA]</scope>
    <source>
        <strain evidence="2 3">AM20-91</strain>
    </source>
</reference>
<dbReference type="InterPro" id="IPR011767">
    <property type="entry name" value="GLR_AS"/>
</dbReference>
<dbReference type="PANTHER" id="PTHR34386">
    <property type="entry name" value="GLUTAREDOXIN"/>
    <property type="match status" value="1"/>
</dbReference>
<comment type="caution">
    <text evidence="2">The sequence shown here is derived from an EMBL/GenBank/DDBJ whole genome shotgun (WGS) entry which is preliminary data.</text>
</comment>
<gene>
    <name evidence="2" type="ORF">Lysil_1462</name>
</gene>
<keyword evidence="3" id="KW-1185">Reference proteome</keyword>
<evidence type="ECO:0000313" key="3">
    <source>
        <dbReference type="Proteomes" id="UP000236220"/>
    </source>
</evidence>
<dbReference type="OrthoDB" id="8991911at2"/>
<dbReference type="RefSeq" id="WP_103074856.1">
    <property type="nucleotide sequence ID" value="NZ_NPZB01000001.1"/>
</dbReference>
<dbReference type="PROSITE" id="PS51257">
    <property type="entry name" value="PROKAR_LIPOPROTEIN"/>
    <property type="match status" value="1"/>
</dbReference>
<dbReference type="SUPFAM" id="SSF52833">
    <property type="entry name" value="Thioredoxin-like"/>
    <property type="match status" value="1"/>
</dbReference>
<dbReference type="Gene3D" id="3.40.30.10">
    <property type="entry name" value="Glutaredoxin"/>
    <property type="match status" value="1"/>
</dbReference>
<dbReference type="PROSITE" id="PS00195">
    <property type="entry name" value="GLUTAREDOXIN_1"/>
    <property type="match status" value="1"/>
</dbReference>
<dbReference type="InterPro" id="IPR051548">
    <property type="entry name" value="Grx-like_ET"/>
</dbReference>